<feature type="compositionally biased region" description="Acidic residues" evidence="1">
    <location>
        <begin position="411"/>
        <end position="423"/>
    </location>
</feature>
<comment type="caution">
    <text evidence="3">The sequence shown here is derived from an EMBL/GenBank/DDBJ whole genome shotgun (WGS) entry which is preliminary data.</text>
</comment>
<feature type="region of interest" description="Disordered" evidence="1">
    <location>
        <begin position="408"/>
        <end position="430"/>
    </location>
</feature>
<dbReference type="Proteomes" id="UP000230233">
    <property type="component" value="Chromosome II"/>
</dbReference>
<dbReference type="EMBL" id="PDUG01000002">
    <property type="protein sequence ID" value="PIC45358.1"/>
    <property type="molecule type" value="Genomic_DNA"/>
</dbReference>
<feature type="signal peptide" evidence="2">
    <location>
        <begin position="1"/>
        <end position="19"/>
    </location>
</feature>
<dbReference type="PANTHER" id="PTHR36520">
    <property type="entry name" value="PROTEIN CBG13000-RELATED"/>
    <property type="match status" value="1"/>
</dbReference>
<keyword evidence="2" id="KW-0732">Signal</keyword>
<name>A0A2G5V0P4_9PELO</name>
<evidence type="ECO:0000256" key="1">
    <source>
        <dbReference type="SAM" id="MobiDB-lite"/>
    </source>
</evidence>
<gene>
    <name evidence="3" type="primary">Cnig_chr_II.g5406</name>
    <name evidence="3" type="ORF">B9Z55_005406</name>
</gene>
<accession>A0A2G5V0P4</accession>
<evidence type="ECO:0000256" key="2">
    <source>
        <dbReference type="SAM" id="SignalP"/>
    </source>
</evidence>
<feature type="chain" id="PRO_5013935877" evidence="2">
    <location>
        <begin position="20"/>
        <end position="757"/>
    </location>
</feature>
<organism evidence="3 4">
    <name type="scientific">Caenorhabditis nigoni</name>
    <dbReference type="NCBI Taxonomy" id="1611254"/>
    <lineage>
        <taxon>Eukaryota</taxon>
        <taxon>Metazoa</taxon>
        <taxon>Ecdysozoa</taxon>
        <taxon>Nematoda</taxon>
        <taxon>Chromadorea</taxon>
        <taxon>Rhabditida</taxon>
        <taxon>Rhabditina</taxon>
        <taxon>Rhabditomorpha</taxon>
        <taxon>Rhabditoidea</taxon>
        <taxon>Rhabditidae</taxon>
        <taxon>Peloderinae</taxon>
        <taxon>Caenorhabditis</taxon>
    </lineage>
</organism>
<evidence type="ECO:0000313" key="3">
    <source>
        <dbReference type="EMBL" id="PIC45358.1"/>
    </source>
</evidence>
<dbReference type="OrthoDB" id="5794824at2759"/>
<evidence type="ECO:0000313" key="4">
    <source>
        <dbReference type="Proteomes" id="UP000230233"/>
    </source>
</evidence>
<proteinExistence type="predicted"/>
<keyword evidence="4" id="KW-1185">Reference proteome</keyword>
<dbReference type="PANTHER" id="PTHR36520:SF2">
    <property type="entry name" value="CONSERVED SECRETED PROTEIN"/>
    <property type="match status" value="1"/>
</dbReference>
<sequence>MILRSSIFLLFFTTCLIFAARIDLQNTGGDDSEEEELDEQLTDKKSKSMYEFLYKRLNQEVVPKRKLAPAVYTIPGPQEPLPGRSHPGDYWPVFPFQNQYSGGLDLDPSISRHIGGDLNIAVPSWGVLDIYGRFFNRIHDTTSKFGYVNHPVNMLDLEKEDFVKLMSDPAVHANRMAHPTLPLGKFAKTYVPLNCKPPLCNPYQMNFGLGIEHDWGGSDGVEGDIDVPIPISKGMAYRMPFGGKVYYNRENVTVTYGQNLGPIEPFSSLFDYQKHRDPALAIPRRWTRSIREPVEMQRPMTNTRREMTMPGMTYMVPMEDFAQYQFMQKVPEYWLQPPPIYDARQFYPAMMVPQMMHGPIRRRRKYRLVPNYPYVYISHSFMRLIHQVLFLLVFLAYVDSKAKLDLQNQGEVEEEDDDTDNDDGPQGKDVYSFLASRMNQDLGLKKRKKANIYKIPGPQEPLPGRSHDGDYWPVFPFQNQFSGGLDLDPSTSRHIGGDMNFAVPSWGMLDIYGRFYNRVQDTMTKFGYLNHPVNMLDLEKEDFVKLMSDPAVQANRRAHPTLPMGKFGKQYMPMSCKPPLCNPYHMNFMLGIEHEWGGSDGMEGDIDVAVPMSKGVAYRFPFSGNLYYNRDNMTVHYGQNLSPIDPFASLFDYQKNRDPALANAVPRRWPRSIREPVPVMHKNIVQVDRNMYDVPFQMAMMPILNTPPFYNALQVEPRPMTPLRRAPPRRRRRVIYDPRFPIYTPDPNFYPYSYPYF</sequence>
<protein>
    <submittedName>
        <fullName evidence="3">Uncharacterized protein</fullName>
    </submittedName>
</protein>
<reference evidence="4" key="1">
    <citation type="submission" date="2017-10" db="EMBL/GenBank/DDBJ databases">
        <title>Rapid genome shrinkage in a self-fertile nematode reveals novel sperm competition proteins.</title>
        <authorList>
            <person name="Yin D."/>
            <person name="Schwarz E.M."/>
            <person name="Thomas C.G."/>
            <person name="Felde R.L."/>
            <person name="Korf I.F."/>
            <person name="Cutter A.D."/>
            <person name="Schartner C.M."/>
            <person name="Ralston E.J."/>
            <person name="Meyer B.J."/>
            <person name="Haag E.S."/>
        </authorList>
    </citation>
    <scope>NUCLEOTIDE SEQUENCE [LARGE SCALE GENOMIC DNA]</scope>
    <source>
        <strain evidence="4">JU1422</strain>
    </source>
</reference>
<dbReference type="AlphaFoldDB" id="A0A2G5V0P4"/>